<dbReference type="Proteomes" id="UP001239111">
    <property type="component" value="Chromosome 1"/>
</dbReference>
<dbReference type="EMBL" id="CM056741">
    <property type="protein sequence ID" value="KAJ8685572.1"/>
    <property type="molecule type" value="Genomic_DNA"/>
</dbReference>
<gene>
    <name evidence="1" type="ORF">QAD02_021365</name>
</gene>
<reference evidence="1" key="1">
    <citation type="submission" date="2023-04" db="EMBL/GenBank/DDBJ databases">
        <title>A chromosome-level genome assembly of the parasitoid wasp Eretmocerus hayati.</title>
        <authorList>
            <person name="Zhong Y."/>
            <person name="Liu S."/>
            <person name="Liu Y."/>
        </authorList>
    </citation>
    <scope>NUCLEOTIDE SEQUENCE</scope>
    <source>
        <strain evidence="1">ZJU_SS_LIU_2023</strain>
    </source>
</reference>
<evidence type="ECO:0000313" key="2">
    <source>
        <dbReference type="Proteomes" id="UP001239111"/>
    </source>
</evidence>
<accession>A0ACC2PT80</accession>
<protein>
    <submittedName>
        <fullName evidence="1">Uncharacterized protein</fullName>
    </submittedName>
</protein>
<name>A0ACC2PT80_9HYME</name>
<proteinExistence type="predicted"/>
<evidence type="ECO:0000313" key="1">
    <source>
        <dbReference type="EMBL" id="KAJ8685572.1"/>
    </source>
</evidence>
<keyword evidence="2" id="KW-1185">Reference proteome</keyword>
<sequence>MADLFDSEAQKFQDDPTVPDHSKKLGALLKTSHSLLQSQLTRIDSRMTVNETENARAFASLRADIVATRTQVDPCEVRFSGIPLSVTAPDGDVITAILRAIECADRVSAILSIRRWPTRPARPQNRASNANPALGTGPLNDRGEPVRNQQADKIALVAKFCSPIVRDFVLSSAFLLKDKTAQDIFGSDGDAKVYLNSVLPPPVYKIQQLSSKLLS</sequence>
<comment type="caution">
    <text evidence="1">The sequence shown here is derived from an EMBL/GenBank/DDBJ whole genome shotgun (WGS) entry which is preliminary data.</text>
</comment>
<organism evidence="1 2">
    <name type="scientific">Eretmocerus hayati</name>
    <dbReference type="NCBI Taxonomy" id="131215"/>
    <lineage>
        <taxon>Eukaryota</taxon>
        <taxon>Metazoa</taxon>
        <taxon>Ecdysozoa</taxon>
        <taxon>Arthropoda</taxon>
        <taxon>Hexapoda</taxon>
        <taxon>Insecta</taxon>
        <taxon>Pterygota</taxon>
        <taxon>Neoptera</taxon>
        <taxon>Endopterygota</taxon>
        <taxon>Hymenoptera</taxon>
        <taxon>Apocrita</taxon>
        <taxon>Proctotrupomorpha</taxon>
        <taxon>Chalcidoidea</taxon>
        <taxon>Aphelinidae</taxon>
        <taxon>Aphelininae</taxon>
        <taxon>Eretmocerus</taxon>
    </lineage>
</organism>